<keyword evidence="1" id="KW-1133">Transmembrane helix</keyword>
<dbReference type="AlphaFoldDB" id="A0A4Y2IYN7"/>
<evidence type="ECO:0000313" key="3">
    <source>
        <dbReference type="Proteomes" id="UP000499080"/>
    </source>
</evidence>
<dbReference type="EMBL" id="BGPR01002983">
    <property type="protein sequence ID" value="GBM82016.1"/>
    <property type="molecule type" value="Genomic_DNA"/>
</dbReference>
<accession>A0A4Y2IYN7</accession>
<organism evidence="2 3">
    <name type="scientific">Araneus ventricosus</name>
    <name type="common">Orbweaver spider</name>
    <name type="synonym">Epeira ventricosa</name>
    <dbReference type="NCBI Taxonomy" id="182803"/>
    <lineage>
        <taxon>Eukaryota</taxon>
        <taxon>Metazoa</taxon>
        <taxon>Ecdysozoa</taxon>
        <taxon>Arthropoda</taxon>
        <taxon>Chelicerata</taxon>
        <taxon>Arachnida</taxon>
        <taxon>Araneae</taxon>
        <taxon>Araneomorphae</taxon>
        <taxon>Entelegynae</taxon>
        <taxon>Araneoidea</taxon>
        <taxon>Araneidae</taxon>
        <taxon>Araneus</taxon>
    </lineage>
</organism>
<reference evidence="2 3" key="1">
    <citation type="journal article" date="2019" name="Sci. Rep.">
        <title>Orb-weaving spider Araneus ventricosus genome elucidates the spidroin gene catalogue.</title>
        <authorList>
            <person name="Kono N."/>
            <person name="Nakamura H."/>
            <person name="Ohtoshi R."/>
            <person name="Moran D.A.P."/>
            <person name="Shinohara A."/>
            <person name="Yoshida Y."/>
            <person name="Fujiwara M."/>
            <person name="Mori M."/>
            <person name="Tomita M."/>
            <person name="Arakawa K."/>
        </authorList>
    </citation>
    <scope>NUCLEOTIDE SEQUENCE [LARGE SCALE GENOMIC DNA]</scope>
</reference>
<sequence length="167" mass="19137">MRADSFQRNGFQAKYALEIPDELLIDIKPEREDPPAPLTPVIIIANRNPVEVIDSHSEVDAKPAVKKKKICLPKNVEFSIIATRDFVDVNHPQRPKSKRFIIFLAIASVIYVVTCFGFMIYRRLQWSGDDMRTMNMTRINPHLHILETNKTGIFDMINENATSNSLL</sequence>
<gene>
    <name evidence="2" type="ORF">AVEN_94170_1</name>
</gene>
<keyword evidence="1" id="KW-0812">Transmembrane</keyword>
<evidence type="ECO:0000256" key="1">
    <source>
        <dbReference type="SAM" id="Phobius"/>
    </source>
</evidence>
<dbReference type="OrthoDB" id="10540147at2759"/>
<name>A0A4Y2IYN7_ARAVE</name>
<protein>
    <submittedName>
        <fullName evidence="2">Uncharacterized protein</fullName>
    </submittedName>
</protein>
<dbReference type="Proteomes" id="UP000499080">
    <property type="component" value="Unassembled WGS sequence"/>
</dbReference>
<feature type="transmembrane region" description="Helical" evidence="1">
    <location>
        <begin position="100"/>
        <end position="121"/>
    </location>
</feature>
<keyword evidence="1" id="KW-0472">Membrane</keyword>
<proteinExistence type="predicted"/>
<evidence type="ECO:0000313" key="2">
    <source>
        <dbReference type="EMBL" id="GBM82016.1"/>
    </source>
</evidence>
<keyword evidence="3" id="KW-1185">Reference proteome</keyword>
<comment type="caution">
    <text evidence="2">The sequence shown here is derived from an EMBL/GenBank/DDBJ whole genome shotgun (WGS) entry which is preliminary data.</text>
</comment>